<evidence type="ECO:0000313" key="2">
    <source>
        <dbReference type="EMBL" id="QKJ66621.1"/>
    </source>
</evidence>
<dbReference type="GO" id="GO:0003723">
    <property type="term" value="F:RNA binding"/>
    <property type="evidence" value="ECO:0007669"/>
    <property type="project" value="InterPro"/>
</dbReference>
<dbReference type="RefSeq" id="WP_173533125.1">
    <property type="nucleotide sequence ID" value="NZ_CP054143.1"/>
</dbReference>
<protein>
    <submittedName>
        <fullName evidence="2">Pseudouridine synthase</fullName>
    </submittedName>
</protein>
<dbReference type="SUPFAM" id="SSF55120">
    <property type="entry name" value="Pseudouridine synthase"/>
    <property type="match status" value="1"/>
</dbReference>
<organism evidence="2 3">
    <name type="scientific">Deefgea piscis</name>
    <dbReference type="NCBI Taxonomy" id="2739061"/>
    <lineage>
        <taxon>Bacteria</taxon>
        <taxon>Pseudomonadati</taxon>
        <taxon>Pseudomonadota</taxon>
        <taxon>Betaproteobacteria</taxon>
        <taxon>Neisseriales</taxon>
        <taxon>Chitinibacteraceae</taxon>
        <taxon>Deefgea</taxon>
    </lineage>
</organism>
<dbReference type="InterPro" id="IPR050188">
    <property type="entry name" value="RluA_PseudoU_synthase"/>
</dbReference>
<dbReference type="EMBL" id="CP054143">
    <property type="protein sequence ID" value="QKJ66621.1"/>
    <property type="molecule type" value="Genomic_DNA"/>
</dbReference>
<dbReference type="Gene3D" id="3.30.2350.10">
    <property type="entry name" value="Pseudouridine synthase"/>
    <property type="match status" value="1"/>
</dbReference>
<evidence type="ECO:0000259" key="1">
    <source>
        <dbReference type="Pfam" id="PF00849"/>
    </source>
</evidence>
<reference evidence="2 3" key="1">
    <citation type="submission" date="2020-05" db="EMBL/GenBank/DDBJ databases">
        <title>Complete genome sequence of Deefgea sp. D17.</title>
        <authorList>
            <person name="Bae J.-W."/>
            <person name="Han J.E."/>
        </authorList>
    </citation>
    <scope>NUCLEOTIDE SEQUENCE [LARGE SCALE GENOMIC DNA]</scope>
    <source>
        <strain evidence="2 3">D17</strain>
    </source>
</reference>
<dbReference type="PANTHER" id="PTHR21600">
    <property type="entry name" value="MITOCHONDRIAL RNA PSEUDOURIDINE SYNTHASE"/>
    <property type="match status" value="1"/>
</dbReference>
<dbReference type="PROSITE" id="PS01129">
    <property type="entry name" value="PSI_RLU"/>
    <property type="match status" value="1"/>
</dbReference>
<name>A0A6M8SPI3_9NEIS</name>
<dbReference type="InterPro" id="IPR020103">
    <property type="entry name" value="PsdUridine_synth_cat_dom_sf"/>
</dbReference>
<feature type="domain" description="Pseudouridine synthase RsuA/RluA-like" evidence="1">
    <location>
        <begin position="99"/>
        <end position="244"/>
    </location>
</feature>
<proteinExistence type="predicted"/>
<dbReference type="AlphaFoldDB" id="A0A6M8SPI3"/>
<dbReference type="Pfam" id="PF00849">
    <property type="entry name" value="PseudoU_synth_2"/>
    <property type="match status" value="1"/>
</dbReference>
<dbReference type="InterPro" id="IPR006224">
    <property type="entry name" value="PsdUridine_synth_RluA-like_CS"/>
</dbReference>
<dbReference type="PANTHER" id="PTHR21600:SF84">
    <property type="entry name" value="PSEUDOURIDINE SYNTHASE RSUA_RLUA-LIKE DOMAIN-CONTAINING PROTEIN"/>
    <property type="match status" value="1"/>
</dbReference>
<dbReference type="InterPro" id="IPR006145">
    <property type="entry name" value="PsdUridine_synth_RsuA/RluA"/>
</dbReference>
<dbReference type="GO" id="GO:0009982">
    <property type="term" value="F:pseudouridine synthase activity"/>
    <property type="evidence" value="ECO:0007669"/>
    <property type="project" value="InterPro"/>
</dbReference>
<keyword evidence="3" id="KW-1185">Reference proteome</keyword>
<dbReference type="KEGG" id="dee:HQN60_07845"/>
<gene>
    <name evidence="2" type="ORF">HQN60_07845</name>
</gene>
<sequence length="306" mass="34639">MAKPIAPIPHKDGIAPSFVGLPQGDWPLVLDFLIVRFPHVAAADIRGRLLRGEVVDEAGTPYAVDSPYRAGTVLWYYRPQPEPLTVPFTETILYQDEILLVVDKPHFLPVTPVGRYALENLQTRLRQRLDNPEITTLHRLDKETAGVILFCQQPAHRHAYHALFESRQVQKTYEAIAGFRRDLVLPYVHHSRIENRDDAFTVQEVAGAPNSETAIELIEQRGEYAHYRLAPHTGRKHQLRVHLAGLGIPIVNDAWYPELMPDKGNDFSSPLQLLARTIEFIDPVTGEARQFSSQRALAWPEPSTMS</sequence>
<accession>A0A6M8SPI3</accession>
<dbReference type="GO" id="GO:0000455">
    <property type="term" value="P:enzyme-directed rRNA pseudouridine synthesis"/>
    <property type="evidence" value="ECO:0007669"/>
    <property type="project" value="TreeGrafter"/>
</dbReference>
<evidence type="ECO:0000313" key="3">
    <source>
        <dbReference type="Proteomes" id="UP000504844"/>
    </source>
</evidence>
<dbReference type="Proteomes" id="UP000504844">
    <property type="component" value="Chromosome"/>
</dbReference>
<dbReference type="GO" id="GO:0140098">
    <property type="term" value="F:catalytic activity, acting on RNA"/>
    <property type="evidence" value="ECO:0007669"/>
    <property type="project" value="UniProtKB-ARBA"/>
</dbReference>